<evidence type="ECO:0000313" key="1">
    <source>
        <dbReference type="EMBL" id="TDB90432.1"/>
    </source>
</evidence>
<sequence>MATTTRTRMTYSEIETEIQAMSVEQVLSTRCRHCRNTGWIVCPDHCAEGNYTTDPETGYRWCHTCDTAEERAPKTSCPCANLD</sequence>
<proteinExistence type="predicted"/>
<name>A0ABY2DEN4_9ACTN</name>
<gene>
    <name evidence="1" type="ORF">E1091_14200</name>
</gene>
<evidence type="ECO:0000313" key="2">
    <source>
        <dbReference type="Proteomes" id="UP000295626"/>
    </source>
</evidence>
<comment type="caution">
    <text evidence="1">The sequence shown here is derived from an EMBL/GenBank/DDBJ whole genome shotgun (WGS) entry which is preliminary data.</text>
</comment>
<protein>
    <submittedName>
        <fullName evidence="1">Uncharacterized protein</fullName>
    </submittedName>
</protein>
<dbReference type="EMBL" id="SMKE01000559">
    <property type="protein sequence ID" value="TDB90432.1"/>
    <property type="molecule type" value="Genomic_DNA"/>
</dbReference>
<reference evidence="1 2" key="1">
    <citation type="submission" date="2019-02" db="EMBL/GenBank/DDBJ databases">
        <title>Draft genome sequences of novel Actinobacteria.</title>
        <authorList>
            <person name="Sahin N."/>
            <person name="Ay H."/>
            <person name="Saygin H."/>
        </authorList>
    </citation>
    <scope>NUCLEOTIDE SEQUENCE [LARGE SCALE GENOMIC DNA]</scope>
    <source>
        <strain evidence="1 2">JCM 30529</strain>
    </source>
</reference>
<dbReference type="Proteomes" id="UP000295626">
    <property type="component" value="Unassembled WGS sequence"/>
</dbReference>
<accession>A0ABY2DEN4</accession>
<keyword evidence="2" id="KW-1185">Reference proteome</keyword>
<organism evidence="1 2">
    <name type="scientific">Micromonospora fluostatini</name>
    <dbReference type="NCBI Taxonomy" id="1629071"/>
    <lineage>
        <taxon>Bacteria</taxon>
        <taxon>Bacillati</taxon>
        <taxon>Actinomycetota</taxon>
        <taxon>Actinomycetes</taxon>
        <taxon>Micromonosporales</taxon>
        <taxon>Micromonosporaceae</taxon>
        <taxon>Micromonospora</taxon>
    </lineage>
</organism>